<dbReference type="InterPro" id="IPR052655">
    <property type="entry name" value="AKNA_Centrosome-Trans_reg"/>
</dbReference>
<accession>A0A3B4AYA5</accession>
<keyword evidence="4" id="KW-1185">Reference proteome</keyword>
<reference evidence="3" key="2">
    <citation type="submission" date="2025-09" db="UniProtKB">
        <authorList>
            <consortium name="Ensembl"/>
        </authorList>
    </citation>
    <scope>IDENTIFICATION</scope>
</reference>
<dbReference type="PANTHER" id="PTHR21510">
    <property type="entry name" value="AKNA DOMAIN-CONTAINING PROTEIN"/>
    <property type="match status" value="1"/>
</dbReference>
<feature type="region of interest" description="Disordered" evidence="2">
    <location>
        <begin position="1"/>
        <end position="47"/>
    </location>
</feature>
<evidence type="ECO:0000256" key="2">
    <source>
        <dbReference type="SAM" id="MobiDB-lite"/>
    </source>
</evidence>
<feature type="compositionally biased region" description="Polar residues" evidence="2">
    <location>
        <begin position="15"/>
        <end position="29"/>
    </location>
</feature>
<dbReference type="AlphaFoldDB" id="A0A3B4AYA5"/>
<protein>
    <submittedName>
        <fullName evidence="3">Uncharacterized protein</fullName>
    </submittedName>
</protein>
<dbReference type="STRING" id="409849.ENSPMGP00000021730"/>
<reference evidence="3" key="1">
    <citation type="submission" date="2025-08" db="UniProtKB">
        <authorList>
            <consortium name="Ensembl"/>
        </authorList>
    </citation>
    <scope>IDENTIFICATION</scope>
</reference>
<dbReference type="Proteomes" id="UP000261520">
    <property type="component" value="Unplaced"/>
</dbReference>
<dbReference type="PANTHER" id="PTHR21510:SF16">
    <property type="entry name" value="PROTEIN AKNAD1"/>
    <property type="match status" value="1"/>
</dbReference>
<feature type="coiled-coil region" evidence="1">
    <location>
        <begin position="372"/>
        <end position="399"/>
    </location>
</feature>
<organism evidence="3 4">
    <name type="scientific">Periophthalmus magnuspinnatus</name>
    <dbReference type="NCBI Taxonomy" id="409849"/>
    <lineage>
        <taxon>Eukaryota</taxon>
        <taxon>Metazoa</taxon>
        <taxon>Chordata</taxon>
        <taxon>Craniata</taxon>
        <taxon>Vertebrata</taxon>
        <taxon>Euteleostomi</taxon>
        <taxon>Actinopterygii</taxon>
        <taxon>Neopterygii</taxon>
        <taxon>Teleostei</taxon>
        <taxon>Neoteleostei</taxon>
        <taxon>Acanthomorphata</taxon>
        <taxon>Gobiaria</taxon>
        <taxon>Gobiiformes</taxon>
        <taxon>Gobioidei</taxon>
        <taxon>Gobiidae</taxon>
        <taxon>Oxudercinae</taxon>
        <taxon>Periophthalmus</taxon>
    </lineage>
</organism>
<dbReference type="Ensembl" id="ENSPMGT00000023148.1">
    <property type="protein sequence ID" value="ENSPMGP00000021730.1"/>
    <property type="gene ID" value="ENSPMGG00000017592.1"/>
</dbReference>
<evidence type="ECO:0000256" key="1">
    <source>
        <dbReference type="SAM" id="Coils"/>
    </source>
</evidence>
<keyword evidence="1" id="KW-0175">Coiled coil</keyword>
<proteinExistence type="predicted"/>
<name>A0A3B4AYA5_9GOBI</name>
<evidence type="ECO:0000313" key="4">
    <source>
        <dbReference type="Proteomes" id="UP000261520"/>
    </source>
</evidence>
<sequence>MRNHTRSSERCVSIQRPNTAVQDVPSQNLHYDDPGQNTSDEDHEELPYDGDLGSLYFNHAALSDISQDGRQTSCEDPDLHHLSELITINDAGHEQLAPVKSTMKAIDSSKENPTAKKDKYSHVENAASGNIPFIQLLSKDDLLLSGRLIEAETLPEVSLLDSVDDTVYSRASVHSSKPIPSYYGLTSICESNHSSYSEQKSTANVSLLQTKNIIKDSKSSITENVSLNSASNSSKHQIIGETVSDEAEEELKNDKTPLLRARSLSEIKYGQGQVHYPLPDFSKVAPKVKIPKTPKEPLKTMPQLPITVHRAHSSPDMLDVVSRVLEDSALTPERPSVFTESDKSFLNVNSSMAIQQKWLLDNIHKFVFFQMMRILMEAQDQLERKYMSKKEEHRALEMQKYMGINRNTGTFDPGR</sequence>
<evidence type="ECO:0000313" key="3">
    <source>
        <dbReference type="Ensembl" id="ENSPMGP00000021730.1"/>
    </source>
</evidence>